<name>A0A2T0MBV9_9FLAO</name>
<comment type="caution">
    <text evidence="2">The sequence shown here is derived from an EMBL/GenBank/DDBJ whole genome shotgun (WGS) entry which is preliminary data.</text>
</comment>
<feature type="transmembrane region" description="Helical" evidence="1">
    <location>
        <begin position="101"/>
        <end position="123"/>
    </location>
</feature>
<feature type="transmembrane region" description="Helical" evidence="1">
    <location>
        <begin position="203"/>
        <end position="221"/>
    </location>
</feature>
<reference evidence="2 3" key="1">
    <citation type="submission" date="2018-03" db="EMBL/GenBank/DDBJ databases">
        <title>Genomic Encyclopedia of Archaeal and Bacterial Type Strains, Phase II (KMG-II): from individual species to whole genera.</title>
        <authorList>
            <person name="Goeker M."/>
        </authorList>
    </citation>
    <scope>NUCLEOTIDE SEQUENCE [LARGE SCALE GENOMIC DNA]</scope>
    <source>
        <strain evidence="2 3">DSM 25027</strain>
    </source>
</reference>
<dbReference type="InterPro" id="IPR018750">
    <property type="entry name" value="DUF2306_membrane"/>
</dbReference>
<feature type="transmembrane region" description="Helical" evidence="1">
    <location>
        <begin position="241"/>
        <end position="263"/>
    </location>
</feature>
<keyword evidence="1" id="KW-1133">Transmembrane helix</keyword>
<feature type="transmembrane region" description="Helical" evidence="1">
    <location>
        <begin position="143"/>
        <end position="160"/>
    </location>
</feature>
<dbReference type="AlphaFoldDB" id="A0A2T0MBV9"/>
<keyword evidence="1" id="KW-0812">Transmembrane</keyword>
<keyword evidence="1" id="KW-0472">Membrane</keyword>
<feature type="transmembrane region" description="Helical" evidence="1">
    <location>
        <begin position="172"/>
        <end position="191"/>
    </location>
</feature>
<evidence type="ECO:0000313" key="2">
    <source>
        <dbReference type="EMBL" id="PRX54922.1"/>
    </source>
</evidence>
<proteinExistence type="predicted"/>
<keyword evidence="3" id="KW-1185">Reference proteome</keyword>
<evidence type="ECO:0000256" key="1">
    <source>
        <dbReference type="SAM" id="Phobius"/>
    </source>
</evidence>
<sequence length="305" mass="34519">MFVGFHKLFNRSGQTHLNVLKLLYSLVLNISEMSRDIIGGKSNSTSMTLMDFAIKICFIVMAIGQFLFAFYVLVFYGKSSINGHFEKWGKVMPTGLIDGDLLGNLMLGIHLLFAFVITVGGPLQLMPIVRNNFRAFHRISGRLYIVTAFIASITGLYMIITRHTLGEIPLKLANALNAILIMWFAYLAIKTARERNFKAHQKWAIRLFIVVSGVWFIRIWYGFCRFIFEGKIPGSAPNLEGITNILIGFGSYLLPLLLIELFFLSKNRSSRSLSFTISISILLLAIVIAIGTYSFGHIWLKRLYI</sequence>
<dbReference type="Proteomes" id="UP000237640">
    <property type="component" value="Unassembled WGS sequence"/>
</dbReference>
<dbReference type="EMBL" id="PVYX01000002">
    <property type="protein sequence ID" value="PRX54922.1"/>
    <property type="molecule type" value="Genomic_DNA"/>
</dbReference>
<gene>
    <name evidence="2" type="ORF">CLV81_3327</name>
</gene>
<dbReference type="Pfam" id="PF10067">
    <property type="entry name" value="DUF2306"/>
    <property type="match status" value="1"/>
</dbReference>
<feature type="transmembrane region" description="Helical" evidence="1">
    <location>
        <begin position="52"/>
        <end position="76"/>
    </location>
</feature>
<evidence type="ECO:0000313" key="3">
    <source>
        <dbReference type="Proteomes" id="UP000237640"/>
    </source>
</evidence>
<feature type="transmembrane region" description="Helical" evidence="1">
    <location>
        <begin position="275"/>
        <end position="300"/>
    </location>
</feature>
<organism evidence="2 3">
    <name type="scientific">Flagellimonas meridianipacifica</name>
    <dbReference type="NCBI Taxonomy" id="1080225"/>
    <lineage>
        <taxon>Bacteria</taxon>
        <taxon>Pseudomonadati</taxon>
        <taxon>Bacteroidota</taxon>
        <taxon>Flavobacteriia</taxon>
        <taxon>Flavobacteriales</taxon>
        <taxon>Flavobacteriaceae</taxon>
        <taxon>Flagellimonas</taxon>
    </lineage>
</organism>
<protein>
    <submittedName>
        <fullName evidence="2">Putative membrane protein DUF2306</fullName>
    </submittedName>
</protein>
<accession>A0A2T0MBV9</accession>